<dbReference type="NCBIfam" id="TIGR03901">
    <property type="entry name" value="MYXO-CTERM"/>
    <property type="match status" value="1"/>
</dbReference>
<sequence>MLVRKDSKHLADALKKITIDGWAKNQIYLKDYDKDYWSIEAAPEPATCGALLGALGLGLVAWRRRRSPRASSSSSL</sequence>
<feature type="domain" description="Ice-binding protein C-terminal" evidence="1">
    <location>
        <begin position="41"/>
        <end position="65"/>
    </location>
</feature>
<gene>
    <name evidence="2" type="ORF">AXK11_04505</name>
</gene>
<dbReference type="EMBL" id="LSZQ01000032">
    <property type="protein sequence ID" value="KXU36460.1"/>
    <property type="molecule type" value="Genomic_DNA"/>
</dbReference>
<proteinExistence type="predicted"/>
<dbReference type="Pfam" id="PF07589">
    <property type="entry name" value="PEP-CTERM"/>
    <property type="match status" value="1"/>
</dbReference>
<evidence type="ECO:0000313" key="2">
    <source>
        <dbReference type="EMBL" id="KXU36460.1"/>
    </source>
</evidence>
<evidence type="ECO:0000259" key="1">
    <source>
        <dbReference type="Pfam" id="PF07589"/>
    </source>
</evidence>
<dbReference type="AlphaFoldDB" id="A0A139SPQ6"/>
<dbReference type="InterPro" id="IPR024038">
    <property type="entry name" value="MYXO-CTERM"/>
</dbReference>
<dbReference type="NCBIfam" id="TIGR02595">
    <property type="entry name" value="PEP_CTERM"/>
    <property type="match status" value="1"/>
</dbReference>
<dbReference type="InterPro" id="IPR013424">
    <property type="entry name" value="Ice-binding_C"/>
</dbReference>
<name>A0A139SPQ6_9BACT</name>
<reference evidence="3" key="1">
    <citation type="submission" date="2016-02" db="EMBL/GenBank/DDBJ databases">
        <authorList>
            <person name="Sanders J.G."/>
            <person name="Lin J.Y."/>
            <person name="Wertz J.T."/>
            <person name="Russell J.A."/>
            <person name="Moreau C.S."/>
            <person name="Powell S."/>
        </authorList>
    </citation>
    <scope>NUCLEOTIDE SEQUENCE [LARGE SCALE GENOMIC DNA]</scope>
    <source>
        <strain evidence="3">CAG34</strain>
    </source>
</reference>
<dbReference type="Proteomes" id="UP000070058">
    <property type="component" value="Unassembled WGS sequence"/>
</dbReference>
<evidence type="ECO:0000313" key="3">
    <source>
        <dbReference type="Proteomes" id="UP000070058"/>
    </source>
</evidence>
<accession>A0A139SPQ6</accession>
<keyword evidence="3" id="KW-1185">Reference proteome</keyword>
<protein>
    <recommendedName>
        <fullName evidence="1">Ice-binding protein C-terminal domain-containing protein</fullName>
    </recommendedName>
</protein>
<organism evidence="2 3">
    <name type="scientific">Cephaloticoccus primus</name>
    <dbReference type="NCBI Taxonomy" id="1548207"/>
    <lineage>
        <taxon>Bacteria</taxon>
        <taxon>Pseudomonadati</taxon>
        <taxon>Verrucomicrobiota</taxon>
        <taxon>Opitutia</taxon>
        <taxon>Opitutales</taxon>
        <taxon>Opitutaceae</taxon>
        <taxon>Cephaloticoccus</taxon>
    </lineage>
</organism>
<comment type="caution">
    <text evidence="2">The sequence shown here is derived from an EMBL/GenBank/DDBJ whole genome shotgun (WGS) entry which is preliminary data.</text>
</comment>